<organism evidence="1 2">
    <name type="scientific">Suillus placidus</name>
    <dbReference type="NCBI Taxonomy" id="48579"/>
    <lineage>
        <taxon>Eukaryota</taxon>
        <taxon>Fungi</taxon>
        <taxon>Dikarya</taxon>
        <taxon>Basidiomycota</taxon>
        <taxon>Agaricomycotina</taxon>
        <taxon>Agaricomycetes</taxon>
        <taxon>Agaricomycetidae</taxon>
        <taxon>Boletales</taxon>
        <taxon>Suillineae</taxon>
        <taxon>Suillaceae</taxon>
        <taxon>Suillus</taxon>
    </lineage>
</organism>
<accession>A0A9P6ZXB7</accession>
<dbReference type="AlphaFoldDB" id="A0A9P6ZXB7"/>
<dbReference type="Gene3D" id="3.30.160.60">
    <property type="entry name" value="Classic Zinc Finger"/>
    <property type="match status" value="1"/>
</dbReference>
<proteinExistence type="predicted"/>
<evidence type="ECO:0000313" key="2">
    <source>
        <dbReference type="Proteomes" id="UP000714275"/>
    </source>
</evidence>
<comment type="caution">
    <text evidence="1">The sequence shown here is derived from an EMBL/GenBank/DDBJ whole genome shotgun (WGS) entry which is preliminary data.</text>
</comment>
<name>A0A9P6ZXB7_9AGAM</name>
<evidence type="ECO:0000313" key="1">
    <source>
        <dbReference type="EMBL" id="KAG1778296.1"/>
    </source>
</evidence>
<keyword evidence="2" id="KW-1185">Reference proteome</keyword>
<sequence length="315" mass="34759">MILIDYVNLPWMLAEKPHPVCGQQLGASDPNIKARISSWLAKFRMDQEKSVPTTLLSTLSSPLGHAPEQDSMRAILQSCLECLDRLNGMIDGVHEETLRLEIMKVRASFTELLASCKSRVTIVDSGGWDGSDDIQTMGDDEPQTITPVALDKLDTINPLLTPLDHFLLIQPLALYDQFSDQEYGPPLGSVGVTGPLPEPGGQLSQDLLLFDTSGLASIELGAQPFLTQHGTYSEGQTLSGCSARRDQRLPRSIVRNSQGKVKCTWPGCSRFVKKGNLTRHMNETHWRTIKAVCAGCGKGFTRPYLKKNHICRVEM</sequence>
<reference evidence="1" key="1">
    <citation type="journal article" date="2020" name="New Phytol.">
        <title>Comparative genomics reveals dynamic genome evolution in host specialist ectomycorrhizal fungi.</title>
        <authorList>
            <person name="Lofgren L.A."/>
            <person name="Nguyen N.H."/>
            <person name="Vilgalys R."/>
            <person name="Ruytinx J."/>
            <person name="Liao H.L."/>
            <person name="Branco S."/>
            <person name="Kuo A."/>
            <person name="LaButti K."/>
            <person name="Lipzen A."/>
            <person name="Andreopoulos W."/>
            <person name="Pangilinan J."/>
            <person name="Riley R."/>
            <person name="Hundley H."/>
            <person name="Na H."/>
            <person name="Barry K."/>
            <person name="Grigoriev I.V."/>
            <person name="Stajich J.E."/>
            <person name="Kennedy P.G."/>
        </authorList>
    </citation>
    <scope>NUCLEOTIDE SEQUENCE</scope>
    <source>
        <strain evidence="1">DOB743</strain>
    </source>
</reference>
<evidence type="ECO:0008006" key="3">
    <source>
        <dbReference type="Google" id="ProtNLM"/>
    </source>
</evidence>
<dbReference type="Proteomes" id="UP000714275">
    <property type="component" value="Unassembled WGS sequence"/>
</dbReference>
<gene>
    <name evidence="1" type="ORF">EV702DRAFT_1095436</name>
</gene>
<dbReference type="EMBL" id="JABBWD010000016">
    <property type="protein sequence ID" value="KAG1778296.1"/>
    <property type="molecule type" value="Genomic_DNA"/>
</dbReference>
<dbReference type="OrthoDB" id="6077919at2759"/>
<protein>
    <recommendedName>
        <fullName evidence="3">C2H2-type domain-containing protein</fullName>
    </recommendedName>
</protein>